<proteinExistence type="predicted"/>
<comment type="caution">
    <text evidence="1">The sequence shown here is derived from an EMBL/GenBank/DDBJ whole genome shotgun (WGS) entry which is preliminary data.</text>
</comment>
<organism evidence="1 2">
    <name type="scientific">Dreissena polymorpha</name>
    <name type="common">Zebra mussel</name>
    <name type="synonym">Mytilus polymorpha</name>
    <dbReference type="NCBI Taxonomy" id="45954"/>
    <lineage>
        <taxon>Eukaryota</taxon>
        <taxon>Metazoa</taxon>
        <taxon>Spiralia</taxon>
        <taxon>Lophotrochozoa</taxon>
        <taxon>Mollusca</taxon>
        <taxon>Bivalvia</taxon>
        <taxon>Autobranchia</taxon>
        <taxon>Heteroconchia</taxon>
        <taxon>Euheterodonta</taxon>
        <taxon>Imparidentia</taxon>
        <taxon>Neoheterodontei</taxon>
        <taxon>Myida</taxon>
        <taxon>Dreissenoidea</taxon>
        <taxon>Dreissenidae</taxon>
        <taxon>Dreissena</taxon>
    </lineage>
</organism>
<keyword evidence="2" id="KW-1185">Reference proteome</keyword>
<protein>
    <submittedName>
        <fullName evidence="1">Uncharacterized protein</fullName>
    </submittedName>
</protein>
<evidence type="ECO:0000313" key="1">
    <source>
        <dbReference type="EMBL" id="KAH3838943.1"/>
    </source>
</evidence>
<dbReference type="EMBL" id="JAIWYP010000004">
    <property type="protein sequence ID" value="KAH3838943.1"/>
    <property type="molecule type" value="Genomic_DNA"/>
</dbReference>
<dbReference type="Proteomes" id="UP000828390">
    <property type="component" value="Unassembled WGS sequence"/>
</dbReference>
<gene>
    <name evidence="1" type="ORF">DPMN_112361</name>
</gene>
<sequence>MQPPMISKEPARPIIARHKANNSNITQDCFAPASHILKASVRGFNVNADGRQF</sequence>
<reference evidence="1" key="1">
    <citation type="journal article" date="2019" name="bioRxiv">
        <title>The Genome of the Zebra Mussel, Dreissena polymorpha: A Resource for Invasive Species Research.</title>
        <authorList>
            <person name="McCartney M.A."/>
            <person name="Auch B."/>
            <person name="Kono T."/>
            <person name="Mallez S."/>
            <person name="Zhang Y."/>
            <person name="Obille A."/>
            <person name="Becker A."/>
            <person name="Abrahante J.E."/>
            <person name="Garbe J."/>
            <person name="Badalamenti J.P."/>
            <person name="Herman A."/>
            <person name="Mangelson H."/>
            <person name="Liachko I."/>
            <person name="Sullivan S."/>
            <person name="Sone E.D."/>
            <person name="Koren S."/>
            <person name="Silverstein K.A.T."/>
            <person name="Beckman K.B."/>
            <person name="Gohl D.M."/>
        </authorList>
    </citation>
    <scope>NUCLEOTIDE SEQUENCE</scope>
    <source>
        <strain evidence="1">Duluth1</strain>
        <tissue evidence="1">Whole animal</tissue>
    </source>
</reference>
<name>A0A9D4KFK0_DREPO</name>
<evidence type="ECO:0000313" key="2">
    <source>
        <dbReference type="Proteomes" id="UP000828390"/>
    </source>
</evidence>
<reference evidence="1" key="2">
    <citation type="submission" date="2020-11" db="EMBL/GenBank/DDBJ databases">
        <authorList>
            <person name="McCartney M.A."/>
            <person name="Auch B."/>
            <person name="Kono T."/>
            <person name="Mallez S."/>
            <person name="Becker A."/>
            <person name="Gohl D.M."/>
            <person name="Silverstein K.A.T."/>
            <person name="Koren S."/>
            <person name="Bechman K.B."/>
            <person name="Herman A."/>
            <person name="Abrahante J.E."/>
            <person name="Garbe J."/>
        </authorList>
    </citation>
    <scope>NUCLEOTIDE SEQUENCE</scope>
    <source>
        <strain evidence="1">Duluth1</strain>
        <tissue evidence="1">Whole animal</tissue>
    </source>
</reference>
<dbReference type="AlphaFoldDB" id="A0A9D4KFK0"/>
<accession>A0A9D4KFK0</accession>